<evidence type="ECO:0000313" key="2">
    <source>
        <dbReference type="WBParaSite" id="RSKR_0000025500.1"/>
    </source>
</evidence>
<dbReference type="WBParaSite" id="RSKR_0000025500.1">
    <property type="protein sequence ID" value="RSKR_0000025500.1"/>
    <property type="gene ID" value="RSKR_0000025500"/>
</dbReference>
<dbReference type="Proteomes" id="UP000095286">
    <property type="component" value="Unplaced"/>
</dbReference>
<protein>
    <submittedName>
        <fullName evidence="2">Glutathione S-transferase</fullName>
    </submittedName>
</protein>
<evidence type="ECO:0000313" key="1">
    <source>
        <dbReference type="Proteomes" id="UP000095286"/>
    </source>
</evidence>
<name>A0AC35TGB8_9BILA</name>
<proteinExistence type="predicted"/>
<accession>A0AC35TGB8</accession>
<organism evidence="1 2">
    <name type="scientific">Rhabditophanes sp. KR3021</name>
    <dbReference type="NCBI Taxonomy" id="114890"/>
    <lineage>
        <taxon>Eukaryota</taxon>
        <taxon>Metazoa</taxon>
        <taxon>Ecdysozoa</taxon>
        <taxon>Nematoda</taxon>
        <taxon>Chromadorea</taxon>
        <taxon>Rhabditida</taxon>
        <taxon>Tylenchina</taxon>
        <taxon>Panagrolaimomorpha</taxon>
        <taxon>Strongyloidoidea</taxon>
        <taxon>Alloionematidae</taxon>
        <taxon>Rhabditophanes</taxon>
    </lineage>
</organism>
<reference evidence="2" key="1">
    <citation type="submission" date="2016-11" db="UniProtKB">
        <authorList>
            <consortium name="WormBaseParasite"/>
        </authorList>
    </citation>
    <scope>IDENTIFICATION</scope>
    <source>
        <strain evidence="2">KR3021</strain>
    </source>
</reference>
<sequence>MTVSYNLIYWNNCHGRGEVTRLLFTYARQAFEEATFTNEEWPALKAQQPYGQLPVLEVDGVKIAQSRAIERFLARRFNLVGKNDIERAINDQIICGIDDTRQHFAKMFNEDDTLKSEAEVKAIIDEHVVSFLERHDKFLAINRHNHFVAEVSRLLFTLGGAKFEDFRYSFAEWPQHKASTPLFQQLPLLEFEENGKKHILAQSRAIEIFLATRFHLMGKDDIENAEIAQYILGIDDLLAQFKPAILEQDEEKKKVLMGGIIKDHVLPTLHRYNTFINEQGHLVGNKLTLADVALFHITWLVSHKFGVTIPAEATKLNKLYQQVESEPKIKAYIQSRKDSKF</sequence>